<dbReference type="GO" id="GO:0003677">
    <property type="term" value="F:DNA binding"/>
    <property type="evidence" value="ECO:0007669"/>
    <property type="project" value="UniProtKB-UniRule"/>
</dbReference>
<feature type="domain" description="OmpR/PhoB-type" evidence="7">
    <location>
        <begin position="13"/>
        <end position="119"/>
    </location>
</feature>
<dbReference type="SMART" id="SM01043">
    <property type="entry name" value="BTAD"/>
    <property type="match status" value="1"/>
</dbReference>
<dbReference type="InterPro" id="IPR011990">
    <property type="entry name" value="TPR-like_helical_dom_sf"/>
</dbReference>
<evidence type="ECO:0000313" key="8">
    <source>
        <dbReference type="EMBL" id="PPJ32103.1"/>
    </source>
</evidence>
<dbReference type="Gene3D" id="1.10.10.10">
    <property type="entry name" value="Winged helix-like DNA-binding domain superfamily/Winged helix DNA-binding domain"/>
    <property type="match status" value="1"/>
</dbReference>
<evidence type="ECO:0000259" key="7">
    <source>
        <dbReference type="PROSITE" id="PS51755"/>
    </source>
</evidence>
<comment type="similarity">
    <text evidence="1">Belongs to the AfsR/DnrI/RedD regulatory family.</text>
</comment>
<keyword evidence="3 5" id="KW-0238">DNA-binding</keyword>
<dbReference type="SUPFAM" id="SSF48452">
    <property type="entry name" value="TPR-like"/>
    <property type="match status" value="1"/>
</dbReference>
<accession>A0A2S6ADD7</accession>
<reference evidence="8 9" key="1">
    <citation type="submission" date="2018-02" db="EMBL/GenBank/DDBJ databases">
        <title>8 Nocardia nova and 1 Nocardia cyriacigeorgica strain used for evolution to TMP-SMX.</title>
        <authorList>
            <person name="Mehta H."/>
            <person name="Weng J."/>
            <person name="Shamoo Y."/>
        </authorList>
    </citation>
    <scope>NUCLEOTIDE SEQUENCE [LARGE SCALE GENOMIC DNA]</scope>
    <source>
        <strain evidence="8 9">BAA2227</strain>
    </source>
</reference>
<dbReference type="PANTHER" id="PTHR35807">
    <property type="entry name" value="TRANSCRIPTIONAL REGULATOR REDD-RELATED"/>
    <property type="match status" value="1"/>
</dbReference>
<gene>
    <name evidence="8" type="ORF">C5F51_04515</name>
</gene>
<dbReference type="AlphaFoldDB" id="A0A2S6ADD7"/>
<dbReference type="EMBL" id="PSZD01000002">
    <property type="protein sequence ID" value="PPJ32103.1"/>
    <property type="molecule type" value="Genomic_DNA"/>
</dbReference>
<dbReference type="Proteomes" id="UP000238356">
    <property type="component" value="Unassembled WGS sequence"/>
</dbReference>
<dbReference type="InterPro" id="IPR036388">
    <property type="entry name" value="WH-like_DNA-bd_sf"/>
</dbReference>
<dbReference type="GO" id="GO:0000160">
    <property type="term" value="P:phosphorelay signal transduction system"/>
    <property type="evidence" value="ECO:0007669"/>
    <property type="project" value="InterPro"/>
</dbReference>
<dbReference type="InterPro" id="IPR005158">
    <property type="entry name" value="BTAD"/>
</dbReference>
<sequence>MSMLGGGNEQPMSAQLTGSDAAPTAGVLGPVRVAATDGTPLPLHGPRHAEVLARLIAAGGRVVPVPALVADLWEDPPPGAVAAVRTFVAALRRALEPGRAPRTPSRVIVTEGAGYRVALPRDHVDAWYFDDLVRAAANQAGPQRIETLETALALWRGDAYGDYRWAAGDIAKLDELRSAAVEMLAEARIRQGRPEQAVAELETYLHEHPVRERAWLLQARGLWQAGRRADALAALRRARTRLGTEAGLDPSAELIALEREILTGEPEFGEHRLWRDTVAAYGATGPRSRIISSADLLRGLALTDATGLMTAQDRRAHAIDDLFASDDPELTATALTRMEVPGVWSVLDDPARSARVAEAARTTLERLDDDAAPALRARLLALFAIETRGRRGTSGADAARAAERIARDLRDPAVLVLALDARFLQSFHTPGRWPMRARLAQELITVSRRHDLSTYLILGHLVAMQAACALGEVAVADEHAAAADRLAVRYERDLVGVFTTWYRALRTVLTDRPEPEVADAYERALATLPGCGMPGVAAGLAPLTGLCLALRAGRDPAEFAAADFGPNTPYAAALLEPERAHELLRAAPAPPPDHLAELRWALLGIAADRCADRSTARQVHRALSPARGELLGAGTGMLNLGPAGALLDRSAP</sequence>
<dbReference type="Pfam" id="PF00486">
    <property type="entry name" value="Trans_reg_C"/>
    <property type="match status" value="1"/>
</dbReference>
<dbReference type="PANTHER" id="PTHR35807:SF1">
    <property type="entry name" value="TRANSCRIPTIONAL REGULATOR REDD"/>
    <property type="match status" value="1"/>
</dbReference>
<dbReference type="SMART" id="SM00862">
    <property type="entry name" value="Trans_reg_C"/>
    <property type="match status" value="1"/>
</dbReference>
<keyword evidence="9" id="KW-1185">Reference proteome</keyword>
<organism evidence="8 9">
    <name type="scientific">Nocardia nova</name>
    <dbReference type="NCBI Taxonomy" id="37330"/>
    <lineage>
        <taxon>Bacteria</taxon>
        <taxon>Bacillati</taxon>
        <taxon>Actinomycetota</taxon>
        <taxon>Actinomycetes</taxon>
        <taxon>Mycobacteriales</taxon>
        <taxon>Nocardiaceae</taxon>
        <taxon>Nocardia</taxon>
    </lineage>
</organism>
<evidence type="ECO:0000256" key="5">
    <source>
        <dbReference type="PROSITE-ProRule" id="PRU01091"/>
    </source>
</evidence>
<protein>
    <submittedName>
        <fullName evidence="8">SARP family transcriptional regulator</fullName>
    </submittedName>
</protein>
<evidence type="ECO:0000256" key="2">
    <source>
        <dbReference type="ARBA" id="ARBA00023015"/>
    </source>
</evidence>
<dbReference type="InterPro" id="IPR016032">
    <property type="entry name" value="Sig_transdc_resp-reg_C-effctor"/>
</dbReference>
<feature type="DNA-binding region" description="OmpR/PhoB-type" evidence="5">
    <location>
        <begin position="13"/>
        <end position="119"/>
    </location>
</feature>
<dbReference type="Pfam" id="PF03704">
    <property type="entry name" value="BTAD"/>
    <property type="match status" value="1"/>
</dbReference>
<feature type="region of interest" description="Disordered" evidence="6">
    <location>
        <begin position="1"/>
        <end position="21"/>
    </location>
</feature>
<dbReference type="InterPro" id="IPR001867">
    <property type="entry name" value="OmpR/PhoB-type_DNA-bd"/>
</dbReference>
<comment type="caution">
    <text evidence="8">The sequence shown here is derived from an EMBL/GenBank/DDBJ whole genome shotgun (WGS) entry which is preliminary data.</text>
</comment>
<dbReference type="Gene3D" id="1.25.40.10">
    <property type="entry name" value="Tetratricopeptide repeat domain"/>
    <property type="match status" value="1"/>
</dbReference>
<name>A0A2S6ADD7_9NOCA</name>
<evidence type="ECO:0000256" key="3">
    <source>
        <dbReference type="ARBA" id="ARBA00023125"/>
    </source>
</evidence>
<dbReference type="InterPro" id="IPR051677">
    <property type="entry name" value="AfsR-DnrI-RedD_regulator"/>
</dbReference>
<evidence type="ECO:0000256" key="4">
    <source>
        <dbReference type="ARBA" id="ARBA00023163"/>
    </source>
</evidence>
<keyword evidence="2" id="KW-0805">Transcription regulation</keyword>
<evidence type="ECO:0000313" key="9">
    <source>
        <dbReference type="Proteomes" id="UP000238356"/>
    </source>
</evidence>
<proteinExistence type="inferred from homology"/>
<evidence type="ECO:0000256" key="1">
    <source>
        <dbReference type="ARBA" id="ARBA00005820"/>
    </source>
</evidence>
<keyword evidence="4" id="KW-0804">Transcription</keyword>
<dbReference type="SUPFAM" id="SSF46894">
    <property type="entry name" value="C-terminal effector domain of the bipartite response regulators"/>
    <property type="match status" value="1"/>
</dbReference>
<dbReference type="GO" id="GO:0006355">
    <property type="term" value="P:regulation of DNA-templated transcription"/>
    <property type="evidence" value="ECO:0007669"/>
    <property type="project" value="InterPro"/>
</dbReference>
<dbReference type="PROSITE" id="PS51755">
    <property type="entry name" value="OMPR_PHOB"/>
    <property type="match status" value="1"/>
</dbReference>
<evidence type="ECO:0000256" key="6">
    <source>
        <dbReference type="SAM" id="MobiDB-lite"/>
    </source>
</evidence>